<comment type="caution">
    <text evidence="2">The sequence shown here is derived from an EMBL/GenBank/DDBJ whole genome shotgun (WGS) entry which is preliminary data.</text>
</comment>
<dbReference type="EMBL" id="JANPWB010000006">
    <property type="protein sequence ID" value="KAJ1175685.1"/>
    <property type="molecule type" value="Genomic_DNA"/>
</dbReference>
<feature type="region of interest" description="Disordered" evidence="1">
    <location>
        <begin position="1"/>
        <end position="81"/>
    </location>
</feature>
<evidence type="ECO:0000313" key="3">
    <source>
        <dbReference type="Proteomes" id="UP001066276"/>
    </source>
</evidence>
<evidence type="ECO:0000313" key="2">
    <source>
        <dbReference type="EMBL" id="KAJ1175685.1"/>
    </source>
</evidence>
<gene>
    <name evidence="2" type="ORF">NDU88_000972</name>
</gene>
<evidence type="ECO:0000256" key="1">
    <source>
        <dbReference type="SAM" id="MobiDB-lite"/>
    </source>
</evidence>
<accession>A0AAV7TGY8</accession>
<sequence length="114" mass="12671">MTQLPTRPSHTLSLPAQHARRERPQSSPPPCLRNARGGGGRQQARPCGARPQHRPRPRPLPLHSNRHRGPRGGTGRPALAAATCRINKTKNWPEARRSLTRCRHLARRPGHAPP</sequence>
<proteinExistence type="predicted"/>
<dbReference type="AlphaFoldDB" id="A0AAV7TGY8"/>
<organism evidence="2 3">
    <name type="scientific">Pleurodeles waltl</name>
    <name type="common">Iberian ribbed newt</name>
    <dbReference type="NCBI Taxonomy" id="8319"/>
    <lineage>
        <taxon>Eukaryota</taxon>
        <taxon>Metazoa</taxon>
        <taxon>Chordata</taxon>
        <taxon>Craniata</taxon>
        <taxon>Vertebrata</taxon>
        <taxon>Euteleostomi</taxon>
        <taxon>Amphibia</taxon>
        <taxon>Batrachia</taxon>
        <taxon>Caudata</taxon>
        <taxon>Salamandroidea</taxon>
        <taxon>Salamandridae</taxon>
        <taxon>Pleurodelinae</taxon>
        <taxon>Pleurodeles</taxon>
    </lineage>
</organism>
<keyword evidence="3" id="KW-1185">Reference proteome</keyword>
<protein>
    <submittedName>
        <fullName evidence="2">Uncharacterized protein</fullName>
    </submittedName>
</protein>
<reference evidence="2" key="1">
    <citation type="journal article" date="2022" name="bioRxiv">
        <title>Sequencing and chromosome-scale assembly of the giantPleurodeles waltlgenome.</title>
        <authorList>
            <person name="Brown T."/>
            <person name="Elewa A."/>
            <person name="Iarovenko S."/>
            <person name="Subramanian E."/>
            <person name="Araus A.J."/>
            <person name="Petzold A."/>
            <person name="Susuki M."/>
            <person name="Suzuki K.-i.T."/>
            <person name="Hayashi T."/>
            <person name="Toyoda A."/>
            <person name="Oliveira C."/>
            <person name="Osipova E."/>
            <person name="Leigh N.D."/>
            <person name="Simon A."/>
            <person name="Yun M.H."/>
        </authorList>
    </citation>
    <scope>NUCLEOTIDE SEQUENCE</scope>
    <source>
        <strain evidence="2">20211129_DDA</strain>
        <tissue evidence="2">Liver</tissue>
    </source>
</reference>
<feature type="compositionally biased region" description="Polar residues" evidence="1">
    <location>
        <begin position="1"/>
        <end position="14"/>
    </location>
</feature>
<dbReference type="Proteomes" id="UP001066276">
    <property type="component" value="Chromosome 3_2"/>
</dbReference>
<name>A0AAV7TGY8_PLEWA</name>